<keyword evidence="9" id="KW-1185">Reference proteome</keyword>
<dbReference type="GO" id="GO:0015141">
    <property type="term" value="F:succinate transmembrane transporter activity"/>
    <property type="evidence" value="ECO:0007669"/>
    <property type="project" value="TreeGrafter"/>
</dbReference>
<feature type="transmembrane region" description="Helical" evidence="7">
    <location>
        <begin position="293"/>
        <end position="318"/>
    </location>
</feature>
<reference evidence="8" key="2">
    <citation type="submission" date="2021-09" db="EMBL/GenBank/DDBJ databases">
        <authorList>
            <person name="Jia N."/>
            <person name="Wang J."/>
            <person name="Shi W."/>
            <person name="Du L."/>
            <person name="Sun Y."/>
            <person name="Zhan W."/>
            <person name="Jiang J."/>
            <person name="Wang Q."/>
            <person name="Zhang B."/>
            <person name="Ji P."/>
            <person name="Sakyi L.B."/>
            <person name="Cui X."/>
            <person name="Yuan T."/>
            <person name="Jiang B."/>
            <person name="Yang W."/>
            <person name="Lam T.T.-Y."/>
            <person name="Chang Q."/>
            <person name="Ding S."/>
            <person name="Wang X."/>
            <person name="Zhu J."/>
            <person name="Ruan X."/>
            <person name="Zhao L."/>
            <person name="Wei J."/>
            <person name="Que T."/>
            <person name="Du C."/>
            <person name="Cheng J."/>
            <person name="Dai P."/>
            <person name="Han X."/>
            <person name="Huang E."/>
            <person name="Gao Y."/>
            <person name="Liu J."/>
            <person name="Shao H."/>
            <person name="Ye R."/>
            <person name="Li L."/>
            <person name="Wei W."/>
            <person name="Wang X."/>
            <person name="Wang C."/>
            <person name="Huo Q."/>
            <person name="Li W."/>
            <person name="Guo W."/>
            <person name="Chen H."/>
            <person name="Chen S."/>
            <person name="Zhou L."/>
            <person name="Zhou L."/>
            <person name="Ni X."/>
            <person name="Tian J."/>
            <person name="Zhou Y."/>
            <person name="Sheng Y."/>
            <person name="Liu T."/>
            <person name="Pan Y."/>
            <person name="Xia L."/>
            <person name="Li J."/>
            <person name="Zhao F."/>
            <person name="Cao W."/>
        </authorList>
    </citation>
    <scope>NUCLEOTIDE SEQUENCE</scope>
    <source>
        <strain evidence="8">Rsan-2018</strain>
        <tissue evidence="8">Larvae</tissue>
    </source>
</reference>
<dbReference type="EMBL" id="JABSTV010001251">
    <property type="protein sequence ID" value="KAH7951361.1"/>
    <property type="molecule type" value="Genomic_DNA"/>
</dbReference>
<dbReference type="VEuPathDB" id="VectorBase:RSAN_032690"/>
<reference evidence="8" key="1">
    <citation type="journal article" date="2020" name="Cell">
        <title>Large-Scale Comparative Analyses of Tick Genomes Elucidate Their Genetic Diversity and Vector Capacities.</title>
        <authorList>
            <consortium name="Tick Genome and Microbiome Consortium (TIGMIC)"/>
            <person name="Jia N."/>
            <person name="Wang J."/>
            <person name="Shi W."/>
            <person name="Du L."/>
            <person name="Sun Y."/>
            <person name="Zhan W."/>
            <person name="Jiang J.F."/>
            <person name="Wang Q."/>
            <person name="Zhang B."/>
            <person name="Ji P."/>
            <person name="Bell-Sakyi L."/>
            <person name="Cui X.M."/>
            <person name="Yuan T.T."/>
            <person name="Jiang B.G."/>
            <person name="Yang W.F."/>
            <person name="Lam T.T."/>
            <person name="Chang Q.C."/>
            <person name="Ding S.J."/>
            <person name="Wang X.J."/>
            <person name="Zhu J.G."/>
            <person name="Ruan X.D."/>
            <person name="Zhao L."/>
            <person name="Wei J.T."/>
            <person name="Ye R.Z."/>
            <person name="Que T.C."/>
            <person name="Du C.H."/>
            <person name="Zhou Y.H."/>
            <person name="Cheng J.X."/>
            <person name="Dai P.F."/>
            <person name="Guo W.B."/>
            <person name="Han X.H."/>
            <person name="Huang E.J."/>
            <person name="Li L.F."/>
            <person name="Wei W."/>
            <person name="Gao Y.C."/>
            <person name="Liu J.Z."/>
            <person name="Shao H.Z."/>
            <person name="Wang X."/>
            <person name="Wang C.C."/>
            <person name="Yang T.C."/>
            <person name="Huo Q.B."/>
            <person name="Li W."/>
            <person name="Chen H.Y."/>
            <person name="Chen S.E."/>
            <person name="Zhou L.G."/>
            <person name="Ni X.B."/>
            <person name="Tian J.H."/>
            <person name="Sheng Y."/>
            <person name="Liu T."/>
            <person name="Pan Y.S."/>
            <person name="Xia L.Y."/>
            <person name="Li J."/>
            <person name="Zhao F."/>
            <person name="Cao W.C."/>
        </authorList>
    </citation>
    <scope>NUCLEOTIDE SEQUENCE</scope>
    <source>
        <strain evidence="8">Rsan-2018</strain>
    </source>
</reference>
<feature type="transmembrane region" description="Helical" evidence="7">
    <location>
        <begin position="83"/>
        <end position="109"/>
    </location>
</feature>
<feature type="transmembrane region" description="Helical" evidence="7">
    <location>
        <begin position="52"/>
        <end position="71"/>
    </location>
</feature>
<evidence type="ECO:0000313" key="8">
    <source>
        <dbReference type="EMBL" id="KAH7951361.1"/>
    </source>
</evidence>
<dbReference type="Proteomes" id="UP000821837">
    <property type="component" value="Chromosome 5"/>
</dbReference>
<evidence type="ECO:0000256" key="4">
    <source>
        <dbReference type="ARBA" id="ARBA00022989"/>
    </source>
</evidence>
<proteinExistence type="inferred from homology"/>
<dbReference type="GO" id="GO:0005886">
    <property type="term" value="C:plasma membrane"/>
    <property type="evidence" value="ECO:0007669"/>
    <property type="project" value="TreeGrafter"/>
</dbReference>
<evidence type="ECO:0000256" key="2">
    <source>
        <dbReference type="ARBA" id="ARBA00006772"/>
    </source>
</evidence>
<dbReference type="PANTHER" id="PTHR10283">
    <property type="entry name" value="SOLUTE CARRIER FAMILY 13 MEMBER"/>
    <property type="match status" value="1"/>
</dbReference>
<sequence>MRTPVLEADAFSKETDRNADAAVERERGDRTILSPSEHSRSSKKRSILHSRFHIKLIATYLTPILLLPLFVFHNTPKTRCAYVMVLVFVNWVTRTLPLGVTALMPLLYLPALRIISYDQVVGMYMNNTVLLTLAAIMMSIAIETTNLHTRIALWVLLQCGQSLRNIMAGYTVATFLITLLLKNSATLDIMVPVVDATVHEIHYIYMKGMYTQRFGADAKKRPSVSYIAKALNLDDIQMRQITTRFIKIRKVLLIMVAYTASLGSVGTLSGTITNYVTKMIVTSRFPKVDSVTFLSWATAFLPVAFFEVLMAFIVLYFMHMRRLAIDFKKEAVHDAFLVKYRSLGKITTAEKVVVVVLAVVFFLWSTRKAVFFKGWAKWLHLSAVDDTSVAFMAVAVLFAVPMSNDNVQKRILSWSVVKHKMAWGMLLTFGGGLALGVASEITQLSAEFVVVIESLNIRTPLQMQVLISLGAATLTEFTPNDAAATMLLPVVISLACKLRLNPLFLVFPVCLSVTQACIFPASSSVIAIICDEGHVTTKDLLIPGIIVKLFCQIVNLAFINTVGDYVFNLHTFPSWASACFSNTPSIDPIPH</sequence>
<evidence type="ECO:0000256" key="7">
    <source>
        <dbReference type="SAM" id="Phobius"/>
    </source>
</evidence>
<evidence type="ECO:0000313" key="9">
    <source>
        <dbReference type="Proteomes" id="UP000821837"/>
    </source>
</evidence>
<feature type="compositionally biased region" description="Basic and acidic residues" evidence="6">
    <location>
        <begin position="17"/>
        <end position="30"/>
    </location>
</feature>
<protein>
    <recommendedName>
        <fullName evidence="10">Na+/dicarboxylate, Na+/tricarboxylate and phosphate transporter</fullName>
    </recommendedName>
</protein>
<dbReference type="InterPro" id="IPR001898">
    <property type="entry name" value="SLC13A/DASS"/>
</dbReference>
<evidence type="ECO:0000256" key="3">
    <source>
        <dbReference type="ARBA" id="ARBA00022692"/>
    </source>
</evidence>
<evidence type="ECO:0000256" key="1">
    <source>
        <dbReference type="ARBA" id="ARBA00004141"/>
    </source>
</evidence>
<keyword evidence="4 7" id="KW-1133">Transmembrane helix</keyword>
<feature type="transmembrane region" description="Helical" evidence="7">
    <location>
        <begin position="378"/>
        <end position="400"/>
    </location>
</feature>
<evidence type="ECO:0000256" key="6">
    <source>
        <dbReference type="SAM" id="MobiDB-lite"/>
    </source>
</evidence>
<feature type="region of interest" description="Disordered" evidence="6">
    <location>
        <begin position="17"/>
        <end position="38"/>
    </location>
</feature>
<comment type="similarity">
    <text evidence="2">Belongs to the SLC13A/DASS transporter (TC 2.A.47) family. NADC subfamily.</text>
</comment>
<feature type="transmembrane region" description="Helical" evidence="7">
    <location>
        <begin position="121"/>
        <end position="142"/>
    </location>
</feature>
<name>A0A9D4PS12_RHISA</name>
<keyword evidence="5 7" id="KW-0472">Membrane</keyword>
<feature type="transmembrane region" description="Helical" evidence="7">
    <location>
        <begin position="251"/>
        <end position="273"/>
    </location>
</feature>
<feature type="transmembrane region" description="Helical" evidence="7">
    <location>
        <begin position="348"/>
        <end position="366"/>
    </location>
</feature>
<feature type="transmembrane region" description="Helical" evidence="7">
    <location>
        <begin position="503"/>
        <end position="528"/>
    </location>
</feature>
<keyword evidence="3 7" id="KW-0812">Transmembrane</keyword>
<feature type="transmembrane region" description="Helical" evidence="7">
    <location>
        <begin position="421"/>
        <end position="439"/>
    </location>
</feature>
<dbReference type="VEuPathDB" id="VectorBase:RSAN_030791"/>
<dbReference type="Pfam" id="PF00939">
    <property type="entry name" value="Na_sulph_symp"/>
    <property type="match status" value="1"/>
</dbReference>
<feature type="transmembrane region" description="Helical" evidence="7">
    <location>
        <begin position="162"/>
        <end position="181"/>
    </location>
</feature>
<comment type="subcellular location">
    <subcellularLocation>
        <location evidence="1">Membrane</location>
        <topology evidence="1">Multi-pass membrane protein</topology>
    </subcellularLocation>
</comment>
<dbReference type="PANTHER" id="PTHR10283:SF82">
    <property type="entry name" value="SOLUTE CARRIER FAMILY 13 MEMBER 2"/>
    <property type="match status" value="1"/>
</dbReference>
<dbReference type="GO" id="GO:0015137">
    <property type="term" value="F:citrate transmembrane transporter activity"/>
    <property type="evidence" value="ECO:0007669"/>
    <property type="project" value="TreeGrafter"/>
</dbReference>
<dbReference type="AlphaFoldDB" id="A0A9D4PS12"/>
<gene>
    <name evidence="8" type="ORF">HPB52_008218</name>
</gene>
<accession>A0A9D4PS12</accession>
<feature type="transmembrane region" description="Helical" evidence="7">
    <location>
        <begin position="540"/>
        <end position="559"/>
    </location>
</feature>
<evidence type="ECO:0000256" key="5">
    <source>
        <dbReference type="ARBA" id="ARBA00023136"/>
    </source>
</evidence>
<organism evidence="8 9">
    <name type="scientific">Rhipicephalus sanguineus</name>
    <name type="common">Brown dog tick</name>
    <name type="synonym">Ixodes sanguineus</name>
    <dbReference type="NCBI Taxonomy" id="34632"/>
    <lineage>
        <taxon>Eukaryota</taxon>
        <taxon>Metazoa</taxon>
        <taxon>Ecdysozoa</taxon>
        <taxon>Arthropoda</taxon>
        <taxon>Chelicerata</taxon>
        <taxon>Arachnida</taxon>
        <taxon>Acari</taxon>
        <taxon>Parasitiformes</taxon>
        <taxon>Ixodida</taxon>
        <taxon>Ixodoidea</taxon>
        <taxon>Ixodidae</taxon>
        <taxon>Rhipicephalinae</taxon>
        <taxon>Rhipicephalus</taxon>
        <taxon>Rhipicephalus</taxon>
    </lineage>
</organism>
<comment type="caution">
    <text evidence="8">The sequence shown here is derived from an EMBL/GenBank/DDBJ whole genome shotgun (WGS) entry which is preliminary data.</text>
</comment>
<evidence type="ECO:0008006" key="10">
    <source>
        <dbReference type="Google" id="ProtNLM"/>
    </source>
</evidence>